<protein>
    <submittedName>
        <fullName evidence="1">DUF2924 domain-containing protein</fullName>
    </submittedName>
</protein>
<dbReference type="EMBL" id="VWOJ01000002">
    <property type="protein sequence ID" value="KAA5803582.1"/>
    <property type="molecule type" value="Genomic_DNA"/>
</dbReference>
<organism evidence="1 2">
    <name type="scientific">Alkalicaulis satelles</name>
    <dbReference type="NCBI Taxonomy" id="2609175"/>
    <lineage>
        <taxon>Bacteria</taxon>
        <taxon>Pseudomonadati</taxon>
        <taxon>Pseudomonadota</taxon>
        <taxon>Alphaproteobacteria</taxon>
        <taxon>Maricaulales</taxon>
        <taxon>Maricaulaceae</taxon>
        <taxon>Alkalicaulis</taxon>
    </lineage>
</organism>
<dbReference type="AlphaFoldDB" id="A0A5M6ZFP9"/>
<comment type="caution">
    <text evidence="1">The sequence shown here is derived from an EMBL/GenBank/DDBJ whole genome shotgun (WGS) entry which is preliminary data.</text>
</comment>
<proteinExistence type="predicted"/>
<dbReference type="Pfam" id="PF11149">
    <property type="entry name" value="DUF2924"/>
    <property type="match status" value="1"/>
</dbReference>
<evidence type="ECO:0000313" key="1">
    <source>
        <dbReference type="EMBL" id="KAA5803582.1"/>
    </source>
</evidence>
<accession>A0A5M6ZFP9</accession>
<keyword evidence="2" id="KW-1185">Reference proteome</keyword>
<gene>
    <name evidence="1" type="ORF">F1654_07200</name>
</gene>
<dbReference type="InterPro" id="IPR021322">
    <property type="entry name" value="DUF2924"/>
</dbReference>
<reference evidence="1 2" key="1">
    <citation type="submission" date="2019-09" db="EMBL/GenBank/DDBJ databases">
        <authorList>
            <person name="Kevbrin V."/>
            <person name="Grouzdev D.S."/>
        </authorList>
    </citation>
    <scope>NUCLEOTIDE SEQUENCE [LARGE SCALE GENOMIC DNA]</scope>
    <source>
        <strain evidence="1 2">G-192</strain>
    </source>
</reference>
<dbReference type="RefSeq" id="WP_150022850.1">
    <property type="nucleotide sequence ID" value="NZ_VWOJ01000002.1"/>
</dbReference>
<name>A0A5M6ZFP9_9PROT</name>
<dbReference type="Proteomes" id="UP000325122">
    <property type="component" value="Unassembled WGS sequence"/>
</dbReference>
<sequence>MSAPDIPIAAALAELDALSVPELKARWQTLFDGQPPPANRGFLISRMSYRIQELRLGGLDEGTRRRLRAMADDYNSEASRKSVPRELPPIGTRLVRSWQGEDHTVTITRDGFEYEGRPYASLTAIARRITGTHWSGPYFFGLVRRRS</sequence>
<evidence type="ECO:0000313" key="2">
    <source>
        <dbReference type="Proteomes" id="UP000325122"/>
    </source>
</evidence>